<evidence type="ECO:0000313" key="2">
    <source>
        <dbReference type="Proteomes" id="UP000095131"/>
    </source>
</evidence>
<proteinExistence type="predicted"/>
<dbReference type="PATRIC" id="fig|45658.8.peg.390"/>
<dbReference type="EMBL" id="MDCJ01000002">
    <property type="protein sequence ID" value="ODS10148.1"/>
    <property type="molecule type" value="Genomic_DNA"/>
</dbReference>
<dbReference type="AlphaFoldDB" id="A0A1E3WK72"/>
<name>A0A1E3WK72_9VIBR</name>
<dbReference type="RefSeq" id="WP_175422455.1">
    <property type="nucleotide sequence ID" value="NZ_MDCJ01000002.1"/>
</dbReference>
<evidence type="ECO:0000313" key="1">
    <source>
        <dbReference type="EMBL" id="ODS10148.1"/>
    </source>
</evidence>
<gene>
    <name evidence="1" type="ORF">VSF3289_00403</name>
</gene>
<reference evidence="1 2" key="1">
    <citation type="submission" date="2016-08" db="EMBL/GenBank/DDBJ databases">
        <title>Genome sequencing of Vibrio scophthalmi strain FP3289, an isolated from Paralichthys olivaceus.</title>
        <authorList>
            <person name="Han H.-J."/>
        </authorList>
    </citation>
    <scope>NUCLEOTIDE SEQUENCE [LARGE SCALE GENOMIC DNA]</scope>
    <source>
        <strain evidence="1 2">FP3289</strain>
    </source>
</reference>
<protein>
    <submittedName>
        <fullName evidence="1">Uncharacterized protein</fullName>
    </submittedName>
</protein>
<sequence>MQTEKGLSILESIKAKHFPNGYRVQKQSGSDYRFSRRGQVEMKRGAQARAQRFMESMK</sequence>
<organism evidence="1 2">
    <name type="scientific">Vibrio scophthalmi</name>
    <dbReference type="NCBI Taxonomy" id="45658"/>
    <lineage>
        <taxon>Bacteria</taxon>
        <taxon>Pseudomonadati</taxon>
        <taxon>Pseudomonadota</taxon>
        <taxon>Gammaproteobacteria</taxon>
        <taxon>Vibrionales</taxon>
        <taxon>Vibrionaceae</taxon>
        <taxon>Vibrio</taxon>
    </lineage>
</organism>
<accession>A0A1E3WK72</accession>
<dbReference type="Proteomes" id="UP000095131">
    <property type="component" value="Unassembled WGS sequence"/>
</dbReference>
<comment type="caution">
    <text evidence="1">The sequence shown here is derived from an EMBL/GenBank/DDBJ whole genome shotgun (WGS) entry which is preliminary data.</text>
</comment>